<evidence type="ECO:0000313" key="1">
    <source>
        <dbReference type="EMBL" id="MEF3366563.1"/>
    </source>
</evidence>
<evidence type="ECO:0000313" key="2">
    <source>
        <dbReference type="Proteomes" id="UP001350748"/>
    </source>
</evidence>
<proteinExistence type="predicted"/>
<dbReference type="RefSeq" id="WP_332081586.1">
    <property type="nucleotide sequence ID" value="NZ_JAZHYN010000020.1"/>
</dbReference>
<dbReference type="EMBL" id="JAZHYN010000020">
    <property type="protein sequence ID" value="MEF3366563.1"/>
    <property type="molecule type" value="Genomic_DNA"/>
</dbReference>
<reference evidence="1 2" key="1">
    <citation type="submission" date="2024-02" db="EMBL/GenBank/DDBJ databases">
        <authorList>
            <person name="Grouzdev D."/>
        </authorList>
    </citation>
    <scope>NUCLEOTIDE SEQUENCE [LARGE SCALE GENOMIC DNA]</scope>
    <source>
        <strain evidence="1 2">9N</strain>
    </source>
</reference>
<dbReference type="InterPro" id="IPR011990">
    <property type="entry name" value="TPR-like_helical_dom_sf"/>
</dbReference>
<dbReference type="SUPFAM" id="SSF48452">
    <property type="entry name" value="TPR-like"/>
    <property type="match status" value="1"/>
</dbReference>
<evidence type="ECO:0008006" key="3">
    <source>
        <dbReference type="Google" id="ProtNLM"/>
    </source>
</evidence>
<comment type="caution">
    <text evidence="1">The sequence shown here is derived from an EMBL/GenBank/DDBJ whole genome shotgun (WGS) entry which is preliminary data.</text>
</comment>
<organism evidence="1 2">
    <name type="scientific">Methylocystis borbori</name>
    <dbReference type="NCBI Taxonomy" id="3118750"/>
    <lineage>
        <taxon>Bacteria</taxon>
        <taxon>Pseudomonadati</taxon>
        <taxon>Pseudomonadota</taxon>
        <taxon>Alphaproteobacteria</taxon>
        <taxon>Hyphomicrobiales</taxon>
        <taxon>Methylocystaceae</taxon>
        <taxon>Methylocystis</taxon>
    </lineage>
</organism>
<gene>
    <name evidence="1" type="ORF">V3H18_08465</name>
</gene>
<accession>A0ABU7XJ38</accession>
<sequence length="164" mass="18000">MADIFHLDNELPAQVDFAEAPPEINEVLKEGVVAYRRDRDAANALFQKALAMAPEELSTYFCLYKIHTYMGGLDYAADIAEQGLRIATRQAGWPDDPAQWPARAASHKGPGRFALFTLKALAFIELKRGRPEITQKHLAALAKADPQGEVGWPVIAELAQGVDA</sequence>
<keyword evidence="2" id="KW-1185">Reference proteome</keyword>
<protein>
    <recommendedName>
        <fullName evidence="3">Tetratricopeptide repeat protein</fullName>
    </recommendedName>
</protein>
<dbReference type="Proteomes" id="UP001350748">
    <property type="component" value="Unassembled WGS sequence"/>
</dbReference>
<name>A0ABU7XJ38_9HYPH</name>
<dbReference type="Gene3D" id="1.25.40.10">
    <property type="entry name" value="Tetratricopeptide repeat domain"/>
    <property type="match status" value="1"/>
</dbReference>